<protein>
    <submittedName>
        <fullName evidence="1">Uncharacterized protein</fullName>
    </submittedName>
</protein>
<organism evidence="1 2">
    <name type="scientific">Syncephalastrum racemosum</name>
    <name type="common">Filamentous fungus</name>
    <dbReference type="NCBI Taxonomy" id="13706"/>
    <lineage>
        <taxon>Eukaryota</taxon>
        <taxon>Fungi</taxon>
        <taxon>Fungi incertae sedis</taxon>
        <taxon>Mucoromycota</taxon>
        <taxon>Mucoromycotina</taxon>
        <taxon>Mucoromycetes</taxon>
        <taxon>Mucorales</taxon>
        <taxon>Syncephalastraceae</taxon>
        <taxon>Syncephalastrum</taxon>
    </lineage>
</organism>
<accession>A0A1X2H6P7</accession>
<dbReference type="OrthoDB" id="2248195at2759"/>
<gene>
    <name evidence="1" type="ORF">BCR43DRAFT_495966</name>
</gene>
<dbReference type="OMA" id="MIANQIH"/>
<reference evidence="1 2" key="1">
    <citation type="submission" date="2016-07" db="EMBL/GenBank/DDBJ databases">
        <title>Pervasive Adenine N6-methylation of Active Genes in Fungi.</title>
        <authorList>
            <consortium name="DOE Joint Genome Institute"/>
            <person name="Mondo S.J."/>
            <person name="Dannebaum R.O."/>
            <person name="Kuo R.C."/>
            <person name="Labutti K."/>
            <person name="Haridas S."/>
            <person name="Kuo A."/>
            <person name="Salamov A."/>
            <person name="Ahrendt S.R."/>
            <person name="Lipzen A."/>
            <person name="Sullivan W."/>
            <person name="Andreopoulos W.B."/>
            <person name="Clum A."/>
            <person name="Lindquist E."/>
            <person name="Daum C."/>
            <person name="Ramamoorthy G.K."/>
            <person name="Gryganskyi A."/>
            <person name="Culley D."/>
            <person name="Magnuson J.K."/>
            <person name="James T.Y."/>
            <person name="O'Malley M.A."/>
            <person name="Stajich J.E."/>
            <person name="Spatafora J.W."/>
            <person name="Visel A."/>
            <person name="Grigoriev I.V."/>
        </authorList>
    </citation>
    <scope>NUCLEOTIDE SEQUENCE [LARGE SCALE GENOMIC DNA]</scope>
    <source>
        <strain evidence="1 2">NRRL 2496</strain>
    </source>
</reference>
<evidence type="ECO:0000313" key="2">
    <source>
        <dbReference type="Proteomes" id="UP000242180"/>
    </source>
</evidence>
<dbReference type="Proteomes" id="UP000242180">
    <property type="component" value="Unassembled WGS sequence"/>
</dbReference>
<name>A0A1X2H6P7_SYNRA</name>
<evidence type="ECO:0000313" key="1">
    <source>
        <dbReference type="EMBL" id="ORY94158.1"/>
    </source>
</evidence>
<keyword evidence="2" id="KW-1185">Reference proteome</keyword>
<dbReference type="AlphaFoldDB" id="A0A1X2H6P7"/>
<comment type="caution">
    <text evidence="1">The sequence shown here is derived from an EMBL/GenBank/DDBJ whole genome shotgun (WGS) entry which is preliminary data.</text>
</comment>
<dbReference type="STRING" id="13706.A0A1X2H6P7"/>
<proteinExistence type="predicted"/>
<dbReference type="InParanoid" id="A0A1X2H6P7"/>
<sequence>MSAHTEELLVMLLHSPRSKKVQMLRTQASEMSQTPFQDTCVTKMPGYIGNHVHQLNARVYGAIQPAVGEALPALWPKQDNVPAQHELATIVYSLNQAVWHRLAAALDAYGLVERVSYDLQSCDAAVAEINTTPLSSSSPSSALSWIDTLRSVFAKFLAPCDHQGFLQAHLDNMRADLGAELESRTGELVMTLYNDLYEADDDF</sequence>
<dbReference type="EMBL" id="MCGN01000008">
    <property type="protein sequence ID" value="ORY94158.1"/>
    <property type="molecule type" value="Genomic_DNA"/>
</dbReference>